<dbReference type="CDD" id="cd05121">
    <property type="entry name" value="ABC1_ADCK3-like"/>
    <property type="match status" value="1"/>
</dbReference>
<dbReference type="Gene3D" id="1.10.510.10">
    <property type="entry name" value="Transferase(Phosphotransferase) domain 1"/>
    <property type="match status" value="1"/>
</dbReference>
<keyword evidence="2" id="KW-0812">Transmembrane</keyword>
<feature type="transmembrane region" description="Helical" evidence="2">
    <location>
        <begin position="37"/>
        <end position="55"/>
    </location>
</feature>
<protein>
    <submittedName>
        <fullName evidence="4">AarF/UbiB family protein</fullName>
    </submittedName>
</protein>
<feature type="transmembrane region" description="Helical" evidence="2">
    <location>
        <begin position="67"/>
        <end position="91"/>
    </location>
</feature>
<dbReference type="PANTHER" id="PTHR10566:SF113">
    <property type="entry name" value="PROTEIN ACTIVITY OF BC1 COMPLEX KINASE 7, CHLOROPLASTIC"/>
    <property type="match status" value="1"/>
</dbReference>
<dbReference type="SUPFAM" id="SSF56112">
    <property type="entry name" value="Protein kinase-like (PK-like)"/>
    <property type="match status" value="1"/>
</dbReference>
<evidence type="ECO:0000313" key="5">
    <source>
        <dbReference type="Proteomes" id="UP001214553"/>
    </source>
</evidence>
<comment type="similarity">
    <text evidence="1">Belongs to the protein kinase superfamily. ADCK protein kinase family.</text>
</comment>
<keyword evidence="2" id="KW-0472">Membrane</keyword>
<keyword evidence="5" id="KW-1185">Reference proteome</keyword>
<dbReference type="InterPro" id="IPR000719">
    <property type="entry name" value="Prot_kinase_dom"/>
</dbReference>
<feature type="domain" description="Protein kinase" evidence="3">
    <location>
        <begin position="218"/>
        <end position="599"/>
    </location>
</feature>
<name>A0ABY8BXG1_9MICO</name>
<dbReference type="PROSITE" id="PS50011">
    <property type="entry name" value="PROTEIN_KINASE_DOM"/>
    <property type="match status" value="1"/>
</dbReference>
<dbReference type="InterPro" id="IPR004147">
    <property type="entry name" value="ABC1_dom"/>
</dbReference>
<feature type="transmembrane region" description="Helical" evidence="2">
    <location>
        <begin position="623"/>
        <end position="646"/>
    </location>
</feature>
<evidence type="ECO:0000259" key="3">
    <source>
        <dbReference type="PROSITE" id="PS50011"/>
    </source>
</evidence>
<feature type="transmembrane region" description="Helical" evidence="2">
    <location>
        <begin position="6"/>
        <end position="28"/>
    </location>
</feature>
<evidence type="ECO:0000256" key="2">
    <source>
        <dbReference type="SAM" id="Phobius"/>
    </source>
</evidence>
<accession>A0ABY8BXG1</accession>
<dbReference type="InterPro" id="IPR011009">
    <property type="entry name" value="Kinase-like_dom_sf"/>
</dbReference>
<feature type="transmembrane region" description="Helical" evidence="2">
    <location>
        <begin position="590"/>
        <end position="611"/>
    </location>
</feature>
<keyword evidence="2" id="KW-1133">Transmembrane helix</keyword>
<dbReference type="InterPro" id="IPR050154">
    <property type="entry name" value="UbiB_kinase"/>
</dbReference>
<sequence>MSVGSIVVDVIVMTAATVVAMLVIGAFARRVLGVRVGIVRIFLAGIIGLLAELGFESQFVWGSYTPALIPVQFGIILFVAIAFLVIAELVVPQGTLPRPDQVLADIRRSRERSRRYAELLRIGARHRLLPFKLTTEQTSAGAAERRRQAAALTAALEDAGGAFVKIGQILSTRSDALPPEYIEAFGRLQQRVPPAPWADVEPVLTASLGRPIDEVFATFSHEPLAAASIGQVHEATLPDGRRVAVKVQRPGIVPLVERDIDIARRLARRLTQSTGWARAFGLDDLAETLTESLRDELDYRVEAANIAAMEAVQAALPEDKRLRVPHFFAQFSARDVLTMEFIDGTTLSEPGVADRLTDRKRSALAMRLFQGTLSQIMNAGVFHADLHPGNVMITRGDELALIDFGSVGRLDSEVRRQITDVVLSFSRGDARLFADTLLTFVELPDDLDEFMLRRQIGEFMSRYLGAGSELDASAFTEVIQILGHHGLAVPPELTAAFRAIATVEGSARVLDPGFNLVTEATGYAQERVDEQRRPRAIARSATDELVGMLPAVRRLPRRIDQITGQLASGRLSVNVRLFADRRDRAVLREFINLAAITFLAGVFGLMAAMLLSSGAGPDITPTLTLFQLFGYLLVILSGVLTLRVVFDVLRRR</sequence>
<proteinExistence type="inferred from homology"/>
<organism evidence="4 5">
    <name type="scientific">Microbacterium horticulturae</name>
    <dbReference type="NCBI Taxonomy" id="3028316"/>
    <lineage>
        <taxon>Bacteria</taxon>
        <taxon>Bacillati</taxon>
        <taxon>Actinomycetota</taxon>
        <taxon>Actinomycetes</taxon>
        <taxon>Micrococcales</taxon>
        <taxon>Microbacteriaceae</taxon>
        <taxon>Microbacterium</taxon>
    </lineage>
</organism>
<dbReference type="EMBL" id="CP119108">
    <property type="protein sequence ID" value="WEG08871.1"/>
    <property type="molecule type" value="Genomic_DNA"/>
</dbReference>
<dbReference type="PANTHER" id="PTHR10566">
    <property type="entry name" value="CHAPERONE-ACTIVITY OF BC1 COMPLEX CABC1 -RELATED"/>
    <property type="match status" value="1"/>
</dbReference>
<gene>
    <name evidence="4" type="ORF">PU630_16770</name>
</gene>
<dbReference type="Proteomes" id="UP001214553">
    <property type="component" value="Chromosome"/>
</dbReference>
<evidence type="ECO:0000313" key="4">
    <source>
        <dbReference type="EMBL" id="WEG08871.1"/>
    </source>
</evidence>
<dbReference type="RefSeq" id="WP_275278198.1">
    <property type="nucleotide sequence ID" value="NZ_CP119108.1"/>
</dbReference>
<evidence type="ECO:0000256" key="1">
    <source>
        <dbReference type="ARBA" id="ARBA00009670"/>
    </source>
</evidence>
<reference evidence="4 5" key="1">
    <citation type="submission" date="2023-03" db="EMBL/GenBank/DDBJ databases">
        <title>Genome sequence of Microbacterium sp. KACC 23027.</title>
        <authorList>
            <person name="Kim S."/>
            <person name="Heo J."/>
            <person name="Kwon S.-W."/>
        </authorList>
    </citation>
    <scope>NUCLEOTIDE SEQUENCE [LARGE SCALE GENOMIC DNA]</scope>
    <source>
        <strain evidence="4 5">KACC 23027</strain>
    </source>
</reference>
<dbReference type="Pfam" id="PF03109">
    <property type="entry name" value="ABC1"/>
    <property type="match status" value="1"/>
</dbReference>